<dbReference type="PANTHER" id="PTHR33648">
    <property type="entry name" value="EMBRYO SAC 1"/>
    <property type="match status" value="1"/>
</dbReference>
<proteinExistence type="predicted"/>
<protein>
    <recommendedName>
        <fullName evidence="3">LysM domain-containing protein</fullName>
    </recommendedName>
</protein>
<evidence type="ECO:0000313" key="2">
    <source>
        <dbReference type="Proteomes" id="UP001318860"/>
    </source>
</evidence>
<evidence type="ECO:0008006" key="3">
    <source>
        <dbReference type="Google" id="ProtNLM"/>
    </source>
</evidence>
<organism evidence="1 2">
    <name type="scientific">Rehmannia glutinosa</name>
    <name type="common">Chinese foxglove</name>
    <dbReference type="NCBI Taxonomy" id="99300"/>
    <lineage>
        <taxon>Eukaryota</taxon>
        <taxon>Viridiplantae</taxon>
        <taxon>Streptophyta</taxon>
        <taxon>Embryophyta</taxon>
        <taxon>Tracheophyta</taxon>
        <taxon>Spermatophyta</taxon>
        <taxon>Magnoliopsida</taxon>
        <taxon>eudicotyledons</taxon>
        <taxon>Gunneridae</taxon>
        <taxon>Pentapetalae</taxon>
        <taxon>asterids</taxon>
        <taxon>lamiids</taxon>
        <taxon>Lamiales</taxon>
        <taxon>Orobanchaceae</taxon>
        <taxon>Rehmannieae</taxon>
        <taxon>Rehmannia</taxon>
    </lineage>
</organism>
<sequence>MRKAISRQEPTRALSAENVVVLFLALIIVLSFCRRFSAVHGGLTTAEVEDYPCDDVYIVGEGETLKSIMEKCEDPFIVENNPFIDGPDDEVFPGLVIKSSLHGDMSA</sequence>
<reference evidence="1 2" key="1">
    <citation type="journal article" date="2021" name="Comput. Struct. Biotechnol. J.">
        <title>De novo genome assembly of the potent medicinal plant Rehmannia glutinosa using nanopore technology.</title>
        <authorList>
            <person name="Ma L."/>
            <person name="Dong C."/>
            <person name="Song C."/>
            <person name="Wang X."/>
            <person name="Zheng X."/>
            <person name="Niu Y."/>
            <person name="Chen S."/>
            <person name="Feng W."/>
        </authorList>
    </citation>
    <scope>NUCLEOTIDE SEQUENCE [LARGE SCALE GENOMIC DNA]</scope>
    <source>
        <strain evidence="1">DH-2019</strain>
    </source>
</reference>
<keyword evidence="2" id="KW-1185">Reference proteome</keyword>
<accession>A0ABR0UVT2</accession>
<gene>
    <name evidence="1" type="ORF">DH2020_039854</name>
</gene>
<dbReference type="EMBL" id="JABTTQ020002047">
    <property type="protein sequence ID" value="KAK6126404.1"/>
    <property type="molecule type" value="Genomic_DNA"/>
</dbReference>
<dbReference type="PANTHER" id="PTHR33648:SF15">
    <property type="entry name" value="OS04G0572800 PROTEIN"/>
    <property type="match status" value="1"/>
</dbReference>
<evidence type="ECO:0000313" key="1">
    <source>
        <dbReference type="EMBL" id="KAK6126404.1"/>
    </source>
</evidence>
<name>A0ABR0UVT2_REHGL</name>
<comment type="caution">
    <text evidence="1">The sequence shown here is derived from an EMBL/GenBank/DDBJ whole genome shotgun (WGS) entry which is preliminary data.</text>
</comment>
<dbReference type="Proteomes" id="UP001318860">
    <property type="component" value="Unassembled WGS sequence"/>
</dbReference>